<dbReference type="InterPro" id="IPR013819">
    <property type="entry name" value="LipOase_C"/>
</dbReference>
<evidence type="ECO:0000313" key="13">
    <source>
        <dbReference type="Proteomes" id="UP001562357"/>
    </source>
</evidence>
<accession>A0ABQ0CUW0</accession>
<keyword evidence="6" id="KW-0223">Dioxygenase</keyword>
<feature type="chain" id="PRO_5046141999" description="Manganese lipoxygenase" evidence="10">
    <location>
        <begin position="23"/>
        <end position="626"/>
    </location>
</feature>
<reference evidence="13" key="1">
    <citation type="submission" date="2024-06" db="EMBL/GenBank/DDBJ databases">
        <title>Draft Genome Sequences of Epichloe bromicola Strains Isolated from Elymus ciliaris.</title>
        <authorList>
            <consortium name="Epichloe bromicola genome sequencing consortium"/>
            <person name="Miura A."/>
            <person name="Imano S."/>
            <person name="Ashida A."/>
            <person name="Sato I."/>
            <person name="Chiba S."/>
            <person name="Tanaka A."/>
            <person name="Camagna M."/>
            <person name="Takemoto D."/>
        </authorList>
    </citation>
    <scope>NUCLEOTIDE SEQUENCE [LARGE SCALE GENOMIC DNA]</scope>
    <source>
        <strain evidence="13">DP</strain>
    </source>
</reference>
<evidence type="ECO:0000256" key="9">
    <source>
        <dbReference type="SAM" id="MobiDB-lite"/>
    </source>
</evidence>
<keyword evidence="7" id="KW-0560">Oxidoreductase</keyword>
<keyword evidence="8" id="KW-0464">Manganese</keyword>
<keyword evidence="13" id="KW-1185">Reference proteome</keyword>
<gene>
    <name evidence="12" type="primary">g5500</name>
    <name evidence="12" type="ORF">EsDP_00005500</name>
</gene>
<name>A0ABQ0CUW0_9HYPO</name>
<keyword evidence="5" id="KW-0479">Metal-binding</keyword>
<evidence type="ECO:0000313" key="12">
    <source>
        <dbReference type="EMBL" id="GAB0137224.1"/>
    </source>
</evidence>
<dbReference type="PROSITE" id="PS51257">
    <property type="entry name" value="PROKAR_LIPOPROTEIN"/>
    <property type="match status" value="1"/>
</dbReference>
<protein>
    <recommendedName>
        <fullName evidence="4">Manganese lipoxygenase</fullName>
        <ecNumber evidence="3">1.13.11.45</ecNumber>
    </recommendedName>
</protein>
<keyword evidence="10" id="KW-0732">Signal</keyword>
<feature type="region of interest" description="Disordered" evidence="9">
    <location>
        <begin position="22"/>
        <end position="46"/>
    </location>
</feature>
<dbReference type="EMBL" id="BAAFGZ010000259">
    <property type="protein sequence ID" value="GAB0137224.1"/>
    <property type="molecule type" value="Genomic_DNA"/>
</dbReference>
<comment type="catalytic activity">
    <reaction evidence="1">
        <text>(9Z,12Z)-octadecadienoate + O2 = (11S)-hydroperoxy-(9Z,12Z)-octadecadienoate</text>
        <dbReference type="Rhea" id="RHEA:18993"/>
        <dbReference type="ChEBI" id="CHEBI:15379"/>
        <dbReference type="ChEBI" id="CHEBI:30245"/>
        <dbReference type="ChEBI" id="CHEBI:57467"/>
        <dbReference type="EC" id="1.13.11.45"/>
    </reaction>
</comment>
<dbReference type="InterPro" id="IPR036226">
    <property type="entry name" value="LipOase_C_sf"/>
</dbReference>
<comment type="cofactor">
    <cofactor evidence="2">
        <name>Mn(2+)</name>
        <dbReference type="ChEBI" id="CHEBI:29035"/>
    </cofactor>
</comment>
<evidence type="ECO:0000256" key="4">
    <source>
        <dbReference type="ARBA" id="ARBA00021175"/>
    </source>
</evidence>
<dbReference type="SUPFAM" id="SSF48484">
    <property type="entry name" value="Lipoxigenase"/>
    <property type="match status" value="1"/>
</dbReference>
<evidence type="ECO:0000256" key="7">
    <source>
        <dbReference type="ARBA" id="ARBA00023002"/>
    </source>
</evidence>
<dbReference type="InterPro" id="IPR000907">
    <property type="entry name" value="LipOase"/>
</dbReference>
<dbReference type="PROSITE" id="PS51393">
    <property type="entry name" value="LIPOXYGENASE_3"/>
    <property type="match status" value="1"/>
</dbReference>
<evidence type="ECO:0000256" key="6">
    <source>
        <dbReference type="ARBA" id="ARBA00022964"/>
    </source>
</evidence>
<evidence type="ECO:0000256" key="8">
    <source>
        <dbReference type="ARBA" id="ARBA00023211"/>
    </source>
</evidence>
<sequence length="626" mass="69695">MRSPLLLMSLAAVLAGCLDTRGRDSPSHGPAKPFSLPAHDDDPKARAARIQSKREGILYGHGPDQNITAYPAGPLGDTIWQTDTASLVAEQDRHGVLVEKDVEILSATGGIQSLADYSKLYDQQWKNSIGNVVDLGSSANYTNDLFFSMQRLTVNPLVVRRLKPHQRRLPFRVDDAVARKVSGMTAEQLLRQGRLFYVDHRALSKLPRQEGRFSAACEAYFYISARDGKWLPLAIKTNEGADLVYTPADAPVDWLFAKILFGQNDVWDTPWRHFASTHLVVELPYMAAQRCMGDGHPVLAIYKKLMLNAFGIRQFIQSKLCARGQFIDQVYAFDGRTAVKYAMDLYEKGEKNFRANCMLLRTSLGYNSPPVPFRSVGVVSAKANDFMNLPDFPRRLERNGLLNSKFGPPIRHFPFAEDAARIQAVWKSFMGTLVHSYYDGPSSIRQDQELACWFKEVRRAGSADFPGDENISAPELIDVLAHVAYLNSVQHQAMNNNDQFINAQVPLSPMTLYKPLPTKKGLSEGELLSLLPNVTQILKQLSLAAAFSRAEFVDSERALIKVFSDGDLHSSLNSETKAAAARFEADMEKLSAEIAARGFDKDGLCNGAPFIWRSLDPRVALYSTTI</sequence>
<evidence type="ECO:0000256" key="3">
    <source>
        <dbReference type="ARBA" id="ARBA00013178"/>
    </source>
</evidence>
<dbReference type="Proteomes" id="UP001562357">
    <property type="component" value="Unassembled WGS sequence"/>
</dbReference>
<evidence type="ECO:0000259" key="11">
    <source>
        <dbReference type="PROSITE" id="PS51393"/>
    </source>
</evidence>
<feature type="signal peptide" evidence="10">
    <location>
        <begin position="1"/>
        <end position="22"/>
    </location>
</feature>
<feature type="domain" description="Lipoxygenase" evidence="11">
    <location>
        <begin position="144"/>
        <end position="626"/>
    </location>
</feature>
<evidence type="ECO:0000256" key="10">
    <source>
        <dbReference type="SAM" id="SignalP"/>
    </source>
</evidence>
<evidence type="ECO:0000256" key="1">
    <source>
        <dbReference type="ARBA" id="ARBA00000366"/>
    </source>
</evidence>
<dbReference type="PANTHER" id="PTHR11771">
    <property type="entry name" value="LIPOXYGENASE"/>
    <property type="match status" value="1"/>
</dbReference>
<organism evidence="12 13">
    <name type="scientific">Epichloe bromicola</name>
    <dbReference type="NCBI Taxonomy" id="79588"/>
    <lineage>
        <taxon>Eukaryota</taxon>
        <taxon>Fungi</taxon>
        <taxon>Dikarya</taxon>
        <taxon>Ascomycota</taxon>
        <taxon>Pezizomycotina</taxon>
        <taxon>Sordariomycetes</taxon>
        <taxon>Hypocreomycetidae</taxon>
        <taxon>Hypocreales</taxon>
        <taxon>Clavicipitaceae</taxon>
        <taxon>Epichloe</taxon>
    </lineage>
</organism>
<dbReference type="Pfam" id="PF00305">
    <property type="entry name" value="Lipoxygenase"/>
    <property type="match status" value="2"/>
</dbReference>
<evidence type="ECO:0000256" key="5">
    <source>
        <dbReference type="ARBA" id="ARBA00022723"/>
    </source>
</evidence>
<dbReference type="Gene3D" id="1.20.245.10">
    <property type="entry name" value="Lipoxygenase-1, Domain 5"/>
    <property type="match status" value="1"/>
</dbReference>
<comment type="caution">
    <text evidence="12">The sequence shown here is derived from an EMBL/GenBank/DDBJ whole genome shotgun (WGS) entry which is preliminary data.</text>
</comment>
<proteinExistence type="predicted"/>
<dbReference type="Gene3D" id="3.10.450.60">
    <property type="match status" value="1"/>
</dbReference>
<dbReference type="EC" id="1.13.11.45" evidence="3"/>
<evidence type="ECO:0000256" key="2">
    <source>
        <dbReference type="ARBA" id="ARBA00001936"/>
    </source>
</evidence>